<dbReference type="AlphaFoldDB" id="A0A8X6HTX2"/>
<feature type="non-terminal residue" evidence="7">
    <location>
        <position position="595"/>
    </location>
</feature>
<feature type="domain" description="EGF-like" evidence="5">
    <location>
        <begin position="548"/>
        <end position="580"/>
    </location>
</feature>
<dbReference type="EMBL" id="BMAO01032299">
    <property type="protein sequence ID" value="GFQ81227.1"/>
    <property type="molecule type" value="Genomic_DNA"/>
</dbReference>
<keyword evidence="1 2" id="KW-1015">Disulfide bond</keyword>
<gene>
    <name evidence="7" type="primary">X975_20226</name>
    <name evidence="7" type="ORF">TNCT_551651</name>
</gene>
<reference evidence="7" key="1">
    <citation type="submission" date="2020-07" db="EMBL/GenBank/DDBJ databases">
        <title>Multicomponent nature underlies the extraordinary mechanical properties of spider dragline silk.</title>
        <authorList>
            <person name="Kono N."/>
            <person name="Nakamura H."/>
            <person name="Mori M."/>
            <person name="Yoshida Y."/>
            <person name="Ohtoshi R."/>
            <person name="Malay A.D."/>
            <person name="Moran D.A.P."/>
            <person name="Tomita M."/>
            <person name="Numata K."/>
            <person name="Arakawa K."/>
        </authorList>
    </citation>
    <scope>NUCLEOTIDE SEQUENCE</scope>
</reference>
<dbReference type="PROSITE" id="PS00022">
    <property type="entry name" value="EGF_1"/>
    <property type="match status" value="1"/>
</dbReference>
<evidence type="ECO:0000313" key="7">
    <source>
        <dbReference type="EMBL" id="GFQ81227.1"/>
    </source>
</evidence>
<dbReference type="Gene3D" id="2.10.25.10">
    <property type="entry name" value="Laminin"/>
    <property type="match status" value="1"/>
</dbReference>
<dbReference type="PROSITE" id="PS50026">
    <property type="entry name" value="EGF_3"/>
    <property type="match status" value="1"/>
</dbReference>
<evidence type="ECO:0000256" key="3">
    <source>
        <dbReference type="PROSITE-ProRule" id="PRU00302"/>
    </source>
</evidence>
<sequence>NARGGRGGGGGRGGSSGRGGGGSRGSSSGSSSSSRGSSYSGSSSYSRSSSSSTGSGSYSRGSSSSSTGSGSYSRGSSSSSTGSGSHYRGSSSSSTGYGGYSSGSSSSRGSGGYSSGPSSFTGYSSSSKGSSSFDYPSYRLSPPKWDFKPPEMPDFSYLNLGRARKADYPEKPLINVPKISYPGLPELPDLSHLNTARIQNPYFPRQTNNPEKTLANYPKIGSIPDFNYPRRPEMPNFSSFNRGWPDNSEKTLLNPPKLGSVSEINYPKLPEMPNFNSRNRDSIRITSARGSSNRGSRIRNGRGRGSSNRRGRIRNTNVTGGNYPRQPGTFQRPGGIPGANYPRQTYTSYPANSLGSNVWRPQSGRPAPVYMNYGGLPTGANMYTKPEKKKGFLGSLMSMGTPKNKKNKYFGSQPSPFAVRDLEGGFLGKHGSKAAMYTILPYMGAKKSFKLFRPRFRPSSFHRHHYHYGHYGHSDHYDIYNNDYAGSCNRPIAPKNGEIVCHATPAEVGCYITCDKGYLLPDNTTTKTSKCWHVTGVWNPVKNFPDCKPAVCDKTCLNGGTCIGPDVCGCPPEYKGPRCEFCESFLCLLNVSLNS</sequence>
<feature type="disulfide bond" evidence="3">
    <location>
        <begin position="488"/>
        <end position="531"/>
    </location>
</feature>
<dbReference type="OrthoDB" id="409374at2759"/>
<keyword evidence="8" id="KW-1185">Reference proteome</keyword>
<feature type="compositionally biased region" description="Gly residues" evidence="4">
    <location>
        <begin position="1"/>
        <end position="24"/>
    </location>
</feature>
<feature type="disulfide bond" evidence="2">
    <location>
        <begin position="552"/>
        <end position="562"/>
    </location>
</feature>
<evidence type="ECO:0000256" key="2">
    <source>
        <dbReference type="PROSITE-ProRule" id="PRU00076"/>
    </source>
</evidence>
<evidence type="ECO:0000259" key="6">
    <source>
        <dbReference type="PROSITE" id="PS50923"/>
    </source>
</evidence>
<accession>A0A8X6HTX2</accession>
<feature type="compositionally biased region" description="Basic residues" evidence="4">
    <location>
        <begin position="296"/>
        <end position="313"/>
    </location>
</feature>
<name>A0A8X6HTX2_TRICU</name>
<dbReference type="InterPro" id="IPR000742">
    <property type="entry name" value="EGF"/>
</dbReference>
<dbReference type="InterPro" id="IPR000436">
    <property type="entry name" value="Sushi_SCR_CCP_dom"/>
</dbReference>
<evidence type="ECO:0000313" key="8">
    <source>
        <dbReference type="Proteomes" id="UP000887116"/>
    </source>
</evidence>
<feature type="compositionally biased region" description="Low complexity" evidence="4">
    <location>
        <begin position="115"/>
        <end position="132"/>
    </location>
</feature>
<keyword evidence="3" id="KW-0768">Sushi</keyword>
<comment type="caution">
    <text evidence="2">Lacks conserved residue(s) required for the propagation of feature annotation.</text>
</comment>
<proteinExistence type="predicted"/>
<comment type="caution">
    <text evidence="7">The sequence shown here is derived from an EMBL/GenBank/DDBJ whole genome shotgun (WGS) entry which is preliminary data.</text>
</comment>
<dbReference type="Proteomes" id="UP000887116">
    <property type="component" value="Unassembled WGS sequence"/>
</dbReference>
<protein>
    <submittedName>
        <fullName evidence="7">Protein piccolo</fullName>
    </submittedName>
</protein>
<feature type="region of interest" description="Disordered" evidence="4">
    <location>
        <begin position="1"/>
        <end position="134"/>
    </location>
</feature>
<evidence type="ECO:0000256" key="4">
    <source>
        <dbReference type="SAM" id="MobiDB-lite"/>
    </source>
</evidence>
<evidence type="ECO:0000259" key="5">
    <source>
        <dbReference type="PROSITE" id="PS50026"/>
    </source>
</evidence>
<dbReference type="PROSITE" id="PS50923">
    <property type="entry name" value="SUSHI"/>
    <property type="match status" value="1"/>
</dbReference>
<feature type="disulfide bond" evidence="2">
    <location>
        <begin position="570"/>
        <end position="579"/>
    </location>
</feature>
<organism evidence="7 8">
    <name type="scientific">Trichonephila clavata</name>
    <name type="common">Joro spider</name>
    <name type="synonym">Nephila clavata</name>
    <dbReference type="NCBI Taxonomy" id="2740835"/>
    <lineage>
        <taxon>Eukaryota</taxon>
        <taxon>Metazoa</taxon>
        <taxon>Ecdysozoa</taxon>
        <taxon>Arthropoda</taxon>
        <taxon>Chelicerata</taxon>
        <taxon>Arachnida</taxon>
        <taxon>Araneae</taxon>
        <taxon>Araneomorphae</taxon>
        <taxon>Entelegynae</taxon>
        <taxon>Araneoidea</taxon>
        <taxon>Nephilidae</taxon>
        <taxon>Trichonephila</taxon>
    </lineage>
</organism>
<feature type="compositionally biased region" description="Low complexity" evidence="4">
    <location>
        <begin position="25"/>
        <end position="95"/>
    </location>
</feature>
<keyword evidence="2" id="KW-0245">EGF-like domain</keyword>
<dbReference type="CDD" id="cd00054">
    <property type="entry name" value="EGF_CA"/>
    <property type="match status" value="1"/>
</dbReference>
<dbReference type="CDD" id="cd00033">
    <property type="entry name" value="CCP"/>
    <property type="match status" value="1"/>
</dbReference>
<feature type="region of interest" description="Disordered" evidence="4">
    <location>
        <begin position="271"/>
        <end position="334"/>
    </location>
</feature>
<evidence type="ECO:0000256" key="1">
    <source>
        <dbReference type="ARBA" id="ARBA00023157"/>
    </source>
</evidence>
<feature type="domain" description="Sushi" evidence="6">
    <location>
        <begin position="486"/>
        <end position="549"/>
    </location>
</feature>